<dbReference type="PANTHER" id="PTHR34560">
    <property type="entry name" value="POLYKETIDE CYCLASE/DEHYDRASE/LIPID TRANSPORT SUPERFAMILY PROTEIN"/>
    <property type="match status" value="1"/>
</dbReference>
<dbReference type="PANTHER" id="PTHR34560:SF1">
    <property type="entry name" value="START DOMAIN-CONTAINING PROTEIN"/>
    <property type="match status" value="1"/>
</dbReference>
<proteinExistence type="predicted"/>
<sequence>MEAKVEEIKQLFRDDYLIQAHKKLTELEAELTDEEKLSLAEMSEARVIKDDLQMANLLLEHLSDLESWEPVAQEEDIVTFSKSTQSEVIVRGEMLLHQPITPLLALFSECDLLKNWVPILKDAKCLGQPSIFRRIIHYFFDLPWPVTNRDMVVSAVGVPIPENNSTLMIIRSIDQYTNFLGINIPAPEGIRITMDYACLNVTYLGPNESQISLIARCNPHMALIPTVLVNYVTKHGILYFLQSVREQCEKYEGSLHQQSVKANPAYYEEVVKRINIDILI</sequence>
<dbReference type="AlphaFoldDB" id="A0AAU9IGT7"/>
<protein>
    <recommendedName>
        <fullName evidence="3">START domain-containing protein</fullName>
    </recommendedName>
</protein>
<dbReference type="EMBL" id="CAJZBQ010000002">
    <property type="protein sequence ID" value="CAG9310334.1"/>
    <property type="molecule type" value="Genomic_DNA"/>
</dbReference>
<gene>
    <name evidence="1" type="ORF">BSTOLATCC_MIC1186</name>
</gene>
<keyword evidence="2" id="KW-1185">Reference proteome</keyword>
<evidence type="ECO:0000313" key="2">
    <source>
        <dbReference type="Proteomes" id="UP001162131"/>
    </source>
</evidence>
<dbReference type="Gene3D" id="3.30.530.20">
    <property type="match status" value="1"/>
</dbReference>
<evidence type="ECO:0008006" key="3">
    <source>
        <dbReference type="Google" id="ProtNLM"/>
    </source>
</evidence>
<dbReference type="InterPro" id="IPR023393">
    <property type="entry name" value="START-like_dom_sf"/>
</dbReference>
<dbReference type="Proteomes" id="UP001162131">
    <property type="component" value="Unassembled WGS sequence"/>
</dbReference>
<evidence type="ECO:0000313" key="1">
    <source>
        <dbReference type="EMBL" id="CAG9310334.1"/>
    </source>
</evidence>
<reference evidence="1" key="1">
    <citation type="submission" date="2021-09" db="EMBL/GenBank/DDBJ databases">
        <authorList>
            <consortium name="AG Swart"/>
            <person name="Singh M."/>
            <person name="Singh A."/>
            <person name="Seah K."/>
            <person name="Emmerich C."/>
        </authorList>
    </citation>
    <scope>NUCLEOTIDE SEQUENCE</scope>
    <source>
        <strain evidence="1">ATCC30299</strain>
    </source>
</reference>
<comment type="caution">
    <text evidence="1">The sequence shown here is derived from an EMBL/GenBank/DDBJ whole genome shotgun (WGS) entry which is preliminary data.</text>
</comment>
<organism evidence="1 2">
    <name type="scientific">Blepharisma stoltei</name>
    <dbReference type="NCBI Taxonomy" id="1481888"/>
    <lineage>
        <taxon>Eukaryota</taxon>
        <taxon>Sar</taxon>
        <taxon>Alveolata</taxon>
        <taxon>Ciliophora</taxon>
        <taxon>Postciliodesmatophora</taxon>
        <taxon>Heterotrichea</taxon>
        <taxon>Heterotrichida</taxon>
        <taxon>Blepharismidae</taxon>
        <taxon>Blepharisma</taxon>
    </lineage>
</organism>
<dbReference type="SUPFAM" id="SSF55961">
    <property type="entry name" value="Bet v1-like"/>
    <property type="match status" value="1"/>
</dbReference>
<accession>A0AAU9IGT7</accession>
<name>A0AAU9IGT7_9CILI</name>